<organism evidence="6">
    <name type="scientific">Culex tarsalis</name>
    <name type="common">Encephalitis mosquito</name>
    <dbReference type="NCBI Taxonomy" id="7177"/>
    <lineage>
        <taxon>Eukaryota</taxon>
        <taxon>Metazoa</taxon>
        <taxon>Ecdysozoa</taxon>
        <taxon>Arthropoda</taxon>
        <taxon>Hexapoda</taxon>
        <taxon>Insecta</taxon>
        <taxon>Pterygota</taxon>
        <taxon>Neoptera</taxon>
        <taxon>Endopterygota</taxon>
        <taxon>Diptera</taxon>
        <taxon>Nematocera</taxon>
        <taxon>Culicoidea</taxon>
        <taxon>Culicidae</taxon>
        <taxon>Culicinae</taxon>
        <taxon>Culicini</taxon>
        <taxon>Culex</taxon>
        <taxon>Culex</taxon>
    </lineage>
</organism>
<protein>
    <submittedName>
        <fullName evidence="6">Putative guanine nucleotide exchange factor tim</fullName>
    </submittedName>
</protein>
<evidence type="ECO:0000313" key="6">
    <source>
        <dbReference type="EMBL" id="JAV33420.1"/>
    </source>
</evidence>
<feature type="compositionally biased region" description="Polar residues" evidence="3">
    <location>
        <begin position="187"/>
        <end position="196"/>
    </location>
</feature>
<sequence length="2190" mass="241590">MYSSRTLPASVAPPPASGGEKRPTVDKQQSFIQRFYLFGTNPNSSSSSSSSSSSGSSGGDSSHESSPAVKKSRKKLDGEEGVSHTNYSVQRLKQFWNNRLSIAAAPGETSEIALSRKLKSVTLGPSNPSRKPATPEFLRRNGSTRGSASRRNIVRNSLVPLYSNLGAKKTASPKVSRVSREVERNDSLNQKRSSVVLSPVRDPTKDKRSCLDRVGYNAGFPLVTATANGGRINWARRAELLGIRSLSSSSAEDLPKMPLKTENFVGTFIGVDIQSGSPPPSTEEETAPLIDPSPVSPKLGLRDSLDSKKSTSSSDTHSLGRRHGTPTRKVSFRTTTSPYNRKLLNPSGNKVAALTNKFNKLIQQDAGILEEVRKRGGYLHKSGGHVYKVIDSDGSSGSLRKKPPSSASGSCSRTDESSDDVSVGSKGSYRKSGVKKRPSLRKNLYRRPELEVNRVSMCVKQALEIFEPNQHPQQQLGPKMDRKPPPGRSKPKVPDKSEQVIQKTKELKCKTKPVQIETKSCDNSAASSSKPEEVVVLNEVPNSVSEDSINVAEERSEIDGNTQRAAAEEPVLPVPPTQPLPEYSEVVKRTEVVVELAPDKQKKDKKVKEAQKTAPQKQKSTVQKIYEKFTFRSTKKINLSSSERAASESQLNTVSSDVEDKLLFVPDNRLTRKSFVSSIEIPTINMEESQENSSDPADSKIVDAINSLNQKIDNLSKSFNDLCLNDSDQESEVEPADVLPNNSFLFRSMSKISNNNEATVSQLNIAQAINTVVINKSLSMDGHHFPCRNNLDRLSLNEKIPVVIVNPPTTTKPIENDYELVSRAESPKKLETSSSKGSTMSIDLVELTSKIESFVYKAKNSDSNVYQRVTSEEVNAPLKPPEPDTISINSYESFENYESIERPNDQPPKEEDTYEICNPPEPLPPRNASISPNDLLIPQPKRNLTASPKFLPKHQQTYQSNYEKIKYDQTPPRPPKPEEIPLPPRNNIPKDHSPTPSEEPIYEENIYDTIKSCDGLDYDDPNGSAEAIIKRPKAHLPPDSLSLISDNCYESIGTKFGGDYLRHHGGATLPRMGSISTLASDQITNSLYGVHTGGAPSLTPPSERGGSGGGAGASDSTSNSAEWTDISDDEDDGEGEPRQSQFIIVRKRNKTHQTPVWSRKVRHTMASKQHHHHQQDHPKVDDDSDHVYESLDSHGQSRLSAASNGTTHTFRNLRAVPVPPPHGTDPQTPGSAWSSVEYGHSRPAEENFVNDDDFDSFDSDNESDEDHHRKNDSGVDISNVKLPDPPASSGQVYALMQKIKSLGTLSKSEIAKGLHKLSKKKTSTSKSPKIFTGEGLTSPSGNEETVVNYENAPLPKVPKSKSKSFKLPLQLGPSKPTDDYENTDFLNPLAAITPTSSSPNGSALASSPASEQADKSILASISNSDSSNVSTFRKKSKSGKSLRSKLRKSLQSESSLNIGSSFNGSRSTFYVTDSLDVDSGIFNGSEPTSSSSNLNVAASERDQPNPTIYSPPKTPHKTPDADRRKSAGGGSPASRPTIPPPPPPTNAPPGSGDKKSLKNRKLGATSWYAECGVFKSESLKQAENELKNKERSTTSWYAEVGLYQTSGASVASSSESSGVSTGGEGGPGDDHSHSMFVNEPLYQIYNAAKLESLTRDIDAEITGGDTELYDDGYEKISDHGKDGENGGSSGDEGGRKLRPTAFELIEPNVGKLRTLWCEIHEVINSEILLTLTPTEKRLQEAKFEILTSEASYLKSLNLLRSHFINHPAFRDVKVLTSSERKTLFSNIIPVQECSDRLLCDLENCWQDNIMLLGLSHSIYKHAEKHFHVYVNYCENQAKIDRTLKNLKLNKSEFTKTLLELESDPVCCGLSLSSFLMLPMQRITRMRLLLDAVLQRLKTDDDEFQSWEKTFVLINRILTQCNDAAHRSEQMYEMETISRNIEFPTHIRPLAIVPCGIGSPGSVIRKLEKRGELVHLMWRGDDAKLTFGKKFSKSSIYAFLFTDLLVLTKKKSDETYLVTDYCPRALLTVNSGDIVPQLPTKEMQAIGKHLIIMTLLENHEGKTVEMIVSCPSETERERWLKVTEPLSSENPDEKIYEQWDCPQVIAVHPYQALQPDELDLDIKDVVNVHRKMADGWYEGERIRDGAVGWFPGNYTKEILTAHVRAKHIKQRHMLLSYTSKIIDTNTRTLKK</sequence>
<feature type="compositionally biased region" description="Basic and acidic residues" evidence="3">
    <location>
        <begin position="599"/>
        <end position="611"/>
    </location>
</feature>
<accession>A0A1Q3G0V0</accession>
<dbReference type="InterPro" id="IPR047271">
    <property type="entry name" value="Ephexin-like"/>
</dbReference>
<dbReference type="InterPro" id="IPR011993">
    <property type="entry name" value="PH-like_dom_sf"/>
</dbReference>
<feature type="compositionally biased region" description="Low complexity" evidence="3">
    <location>
        <begin position="1608"/>
        <end position="1619"/>
    </location>
</feature>
<feature type="compositionally biased region" description="Acidic residues" evidence="3">
    <location>
        <begin position="1125"/>
        <end position="1134"/>
    </location>
</feature>
<feature type="region of interest" description="Disordered" evidence="3">
    <location>
        <begin position="1090"/>
        <end position="1289"/>
    </location>
</feature>
<feature type="compositionally biased region" description="Acidic residues" evidence="3">
    <location>
        <begin position="1248"/>
        <end position="1264"/>
    </location>
</feature>
<evidence type="ECO:0000259" key="4">
    <source>
        <dbReference type="PROSITE" id="PS50002"/>
    </source>
</evidence>
<feature type="compositionally biased region" description="Polar residues" evidence="3">
    <location>
        <begin position="1485"/>
        <end position="1496"/>
    </location>
</feature>
<feature type="compositionally biased region" description="Polar residues" evidence="3">
    <location>
        <begin position="1335"/>
        <end position="1345"/>
    </location>
</feature>
<feature type="compositionally biased region" description="Basic and acidic residues" evidence="3">
    <location>
        <begin position="300"/>
        <end position="309"/>
    </location>
</feature>
<feature type="compositionally biased region" description="Low complexity" evidence="3">
    <location>
        <begin position="1396"/>
        <end position="1430"/>
    </location>
</feature>
<dbReference type="CDD" id="cd00160">
    <property type="entry name" value="RhoGEF"/>
    <property type="match status" value="1"/>
</dbReference>
<evidence type="ECO:0000259" key="5">
    <source>
        <dbReference type="PROSITE" id="PS50010"/>
    </source>
</evidence>
<feature type="region of interest" description="Disordered" evidence="3">
    <location>
        <begin position="518"/>
        <end position="540"/>
    </location>
</feature>
<feature type="compositionally biased region" description="Polar residues" evidence="3">
    <location>
        <begin position="1457"/>
        <end position="1471"/>
    </location>
</feature>
<feature type="compositionally biased region" description="Basic and acidic residues" evidence="3">
    <location>
        <begin position="1672"/>
        <end position="1684"/>
    </location>
</feature>
<dbReference type="Gene3D" id="2.30.29.30">
    <property type="entry name" value="Pleckstrin-homology domain (PH domain)/Phosphotyrosine-binding domain (PTB)"/>
    <property type="match status" value="1"/>
</dbReference>
<dbReference type="SMART" id="SM00326">
    <property type="entry name" value="SH3"/>
    <property type="match status" value="1"/>
</dbReference>
<dbReference type="SUPFAM" id="SSF48065">
    <property type="entry name" value="DBL homology domain (DH-domain)"/>
    <property type="match status" value="1"/>
</dbReference>
<evidence type="ECO:0000256" key="2">
    <source>
        <dbReference type="PROSITE-ProRule" id="PRU00192"/>
    </source>
</evidence>
<dbReference type="PROSITE" id="PS50010">
    <property type="entry name" value="DH_2"/>
    <property type="match status" value="1"/>
</dbReference>
<feature type="domain" description="DH" evidence="5">
    <location>
        <begin position="1737"/>
        <end position="1923"/>
    </location>
</feature>
<reference evidence="6" key="1">
    <citation type="submission" date="2017-01" db="EMBL/GenBank/DDBJ databases">
        <title>A deep insight into the sialotranscriptome of adult male and female Cluex tarsalis mosquitoes.</title>
        <authorList>
            <person name="Ribeiro J.M."/>
            <person name="Moreira F."/>
            <person name="Bernard K.A."/>
            <person name="Calvo E."/>
        </authorList>
    </citation>
    <scope>NUCLEOTIDE SEQUENCE</scope>
    <source>
        <strain evidence="6">Kern County</strain>
        <tissue evidence="6">Salivary glands</tissue>
    </source>
</reference>
<dbReference type="InterPro" id="IPR001452">
    <property type="entry name" value="SH3_domain"/>
</dbReference>
<dbReference type="GO" id="GO:0005085">
    <property type="term" value="F:guanyl-nucleotide exchange factor activity"/>
    <property type="evidence" value="ECO:0007669"/>
    <property type="project" value="InterPro"/>
</dbReference>
<name>A0A1Q3G0V0_CULTA</name>
<dbReference type="Gene3D" id="2.30.30.40">
    <property type="entry name" value="SH3 Domains"/>
    <property type="match status" value="1"/>
</dbReference>
<dbReference type="PANTHER" id="PTHR12845:SF5">
    <property type="entry name" value="EPHEXIN, ISOFORM D"/>
    <property type="match status" value="1"/>
</dbReference>
<feature type="compositionally biased region" description="Polar residues" evidence="3">
    <location>
        <begin position="518"/>
        <end position="529"/>
    </location>
</feature>
<feature type="compositionally biased region" description="Basic and acidic residues" evidence="3">
    <location>
        <begin position="1175"/>
        <end position="1192"/>
    </location>
</feature>
<feature type="compositionally biased region" description="Basic and acidic residues" evidence="3">
    <location>
        <begin position="492"/>
        <end position="506"/>
    </location>
</feature>
<dbReference type="CDD" id="cd11793">
    <property type="entry name" value="SH3_ephexin1_like"/>
    <property type="match status" value="1"/>
</dbReference>
<keyword evidence="1 2" id="KW-0728">SH3 domain</keyword>
<dbReference type="InterPro" id="IPR000219">
    <property type="entry name" value="DH_dom"/>
</dbReference>
<feature type="region of interest" description="Disordered" evidence="3">
    <location>
        <begin position="270"/>
        <end position="346"/>
    </location>
</feature>
<feature type="domain" description="SH3" evidence="4">
    <location>
        <begin position="2098"/>
        <end position="2159"/>
    </location>
</feature>
<feature type="region of interest" description="Disordered" evidence="3">
    <location>
        <begin position="170"/>
        <end position="206"/>
    </location>
</feature>
<dbReference type="SUPFAM" id="SSF50729">
    <property type="entry name" value="PH domain-like"/>
    <property type="match status" value="1"/>
</dbReference>
<feature type="region of interest" description="Disordered" evidence="3">
    <location>
        <begin position="599"/>
        <end position="619"/>
    </location>
</feature>
<dbReference type="Pfam" id="PF00018">
    <property type="entry name" value="SH3_1"/>
    <property type="match status" value="1"/>
</dbReference>
<evidence type="ECO:0000256" key="1">
    <source>
        <dbReference type="ARBA" id="ARBA00022443"/>
    </source>
</evidence>
<feature type="compositionally biased region" description="Basic residues" evidence="3">
    <location>
        <begin position="1159"/>
        <end position="1174"/>
    </location>
</feature>
<feature type="compositionally biased region" description="Basic and acidic residues" evidence="3">
    <location>
        <begin position="899"/>
        <end position="911"/>
    </location>
</feature>
<feature type="region of interest" description="Disordered" evidence="3">
    <location>
        <begin position="466"/>
        <end position="506"/>
    </location>
</feature>
<feature type="compositionally biased region" description="Polar residues" evidence="3">
    <location>
        <begin position="1193"/>
        <end position="1210"/>
    </location>
</feature>
<feature type="region of interest" description="Disordered" evidence="3">
    <location>
        <begin position="1670"/>
        <end position="1695"/>
    </location>
</feature>
<evidence type="ECO:0000256" key="3">
    <source>
        <dbReference type="SAM" id="MobiDB-lite"/>
    </source>
</evidence>
<feature type="region of interest" description="Disordered" evidence="3">
    <location>
        <begin position="390"/>
        <end position="440"/>
    </location>
</feature>
<feature type="compositionally biased region" description="Pro residues" evidence="3">
    <location>
        <begin position="1537"/>
        <end position="1547"/>
    </location>
</feature>
<dbReference type="SUPFAM" id="SSF50044">
    <property type="entry name" value="SH3-domain"/>
    <property type="match status" value="1"/>
</dbReference>
<feature type="region of interest" description="Disordered" evidence="3">
    <location>
        <begin position="1608"/>
        <end position="1633"/>
    </location>
</feature>
<feature type="region of interest" description="Disordered" evidence="3">
    <location>
        <begin position="1314"/>
        <end position="1559"/>
    </location>
</feature>
<dbReference type="Pfam" id="PF00621">
    <property type="entry name" value="RhoGEF"/>
    <property type="match status" value="1"/>
</dbReference>
<feature type="region of interest" description="Disordered" evidence="3">
    <location>
        <begin position="1"/>
        <end position="83"/>
    </location>
</feature>
<proteinExistence type="predicted"/>
<feature type="compositionally biased region" description="Low complexity" evidence="3">
    <location>
        <begin position="44"/>
        <end position="55"/>
    </location>
</feature>
<feature type="region of interest" description="Disordered" evidence="3">
    <location>
        <begin position="121"/>
        <end position="150"/>
    </location>
</feature>
<dbReference type="InterPro" id="IPR047270">
    <property type="entry name" value="PH_ephexin"/>
</dbReference>
<dbReference type="EMBL" id="GFDL01001625">
    <property type="protein sequence ID" value="JAV33420.1"/>
    <property type="molecule type" value="Transcribed_RNA"/>
</dbReference>
<feature type="compositionally biased region" description="Basic residues" evidence="3">
    <location>
        <begin position="428"/>
        <end position="440"/>
    </location>
</feature>
<dbReference type="Gene3D" id="1.20.900.10">
    <property type="entry name" value="Dbl homology (DH) domain"/>
    <property type="match status" value="1"/>
</dbReference>
<dbReference type="PROSITE" id="PS50002">
    <property type="entry name" value="SH3"/>
    <property type="match status" value="1"/>
</dbReference>
<dbReference type="InterPro" id="IPR036028">
    <property type="entry name" value="SH3-like_dom_sf"/>
</dbReference>
<dbReference type="SMART" id="SM00325">
    <property type="entry name" value="RhoGEF"/>
    <property type="match status" value="1"/>
</dbReference>
<dbReference type="CDD" id="cd01221">
    <property type="entry name" value="PH_ephexin"/>
    <property type="match status" value="1"/>
</dbReference>
<dbReference type="InterPro" id="IPR035899">
    <property type="entry name" value="DBL_dom_sf"/>
</dbReference>
<dbReference type="PANTHER" id="PTHR12845">
    <property type="entry name" value="GUANINE NUCLEOTIDE EXCHANGE FACTOR"/>
    <property type="match status" value="1"/>
</dbReference>
<feature type="compositionally biased region" description="Polar residues" evidence="3">
    <location>
        <begin position="1225"/>
        <end position="1234"/>
    </location>
</feature>
<feature type="compositionally biased region" description="Basic residues" evidence="3">
    <location>
        <begin position="1432"/>
        <end position="1448"/>
    </location>
</feature>
<feature type="compositionally biased region" description="Polar residues" evidence="3">
    <location>
        <begin position="141"/>
        <end position="150"/>
    </location>
</feature>
<feature type="region of interest" description="Disordered" evidence="3">
    <location>
        <begin position="867"/>
        <end position="1000"/>
    </location>
</feature>
<feature type="compositionally biased region" description="Basic residues" evidence="3">
    <location>
        <begin position="1314"/>
        <end position="1323"/>
    </location>
</feature>